<sequence length="468" mass="55385">MITPFFTITQDDEFIRLQVKISHARFNAKTIEMVADSQLFIFSLPPYYLRLRFPYNCVDDERSHAEFDSKNECVDIRIPKETKGQDFPDLDLTAKLLARNNEEEVKKPLIQELDNNDIEQVMQEGEDFNWEISQDNPEEKLMPSTKYGFDNQYNDIVGVSISNGNDINELGDPENTDDNQRILERLIKENIKFDPEYYASDYLVELEDEDYKQLIQWKNPVTAKFMKWYKNKLEDENIMPIEFTKTEQEKMLDLPKKSYLLSTNHKTELLVLLVSLLFSYHFDMRETDGEHNTESAWTIGKLTPQLSFLDSKLSIKNDLNDDNLLRSAVITGIRRSLCYPLHRNYNFAMKCWNDVYYNLRGGKRLIIQSLIDCKELFRFHDVYYVYDKIWLQDLTSWIINDVNESMIRVLAHDLKRELDKISKEEITFEKLDPSKMDEGDSDDEDDEDEDEDEDMILLNLKEIELMTQ</sequence>
<proteinExistence type="predicted"/>
<name>A0ACA9Y8X2_9ASCO</name>
<keyword evidence="2" id="KW-1185">Reference proteome</keyword>
<evidence type="ECO:0000313" key="1">
    <source>
        <dbReference type="EMBL" id="CAH6721353.1"/>
    </source>
</evidence>
<protein>
    <submittedName>
        <fullName evidence="1">Protein Shq1p</fullName>
    </submittedName>
</protein>
<evidence type="ECO:0000313" key="2">
    <source>
        <dbReference type="Proteomes" id="UP001152531"/>
    </source>
</evidence>
<organism evidence="1 2">
    <name type="scientific">[Candida] jaroonii</name>
    <dbReference type="NCBI Taxonomy" id="467808"/>
    <lineage>
        <taxon>Eukaryota</taxon>
        <taxon>Fungi</taxon>
        <taxon>Dikarya</taxon>
        <taxon>Ascomycota</taxon>
        <taxon>Saccharomycotina</taxon>
        <taxon>Pichiomycetes</taxon>
        <taxon>Debaryomycetaceae</taxon>
        <taxon>Yamadazyma</taxon>
    </lineage>
</organism>
<dbReference type="Proteomes" id="UP001152531">
    <property type="component" value="Unassembled WGS sequence"/>
</dbReference>
<accession>A0ACA9Y8X2</accession>
<dbReference type="EMBL" id="CALSDN010000006">
    <property type="protein sequence ID" value="CAH6721353.1"/>
    <property type="molecule type" value="Genomic_DNA"/>
</dbReference>
<reference evidence="1" key="1">
    <citation type="submission" date="2022-06" db="EMBL/GenBank/DDBJ databases">
        <authorList>
            <person name="Legras J.-L."/>
            <person name="Devillers H."/>
            <person name="Grondin C."/>
        </authorList>
    </citation>
    <scope>NUCLEOTIDE SEQUENCE</scope>
    <source>
        <strain evidence="1">CLIB 1444</strain>
    </source>
</reference>
<gene>
    <name evidence="1" type="ORF">CLIB1444_06S00232</name>
</gene>
<comment type="caution">
    <text evidence="1">The sequence shown here is derived from an EMBL/GenBank/DDBJ whole genome shotgun (WGS) entry which is preliminary data.</text>
</comment>